<gene>
    <name evidence="2" type="ORF">Vbra_4021</name>
</gene>
<name>A0A0G4EMU2_VITBC</name>
<feature type="region of interest" description="Disordered" evidence="1">
    <location>
        <begin position="138"/>
        <end position="168"/>
    </location>
</feature>
<feature type="region of interest" description="Disordered" evidence="1">
    <location>
        <begin position="186"/>
        <end position="215"/>
    </location>
</feature>
<feature type="compositionally biased region" description="Basic and acidic residues" evidence="1">
    <location>
        <begin position="195"/>
        <end position="215"/>
    </location>
</feature>
<protein>
    <submittedName>
        <fullName evidence="2">Uncharacterized protein</fullName>
    </submittedName>
</protein>
<dbReference type="InParanoid" id="A0A0G4EMU2"/>
<feature type="region of interest" description="Disordered" evidence="1">
    <location>
        <begin position="63"/>
        <end position="90"/>
    </location>
</feature>
<keyword evidence="3" id="KW-1185">Reference proteome</keyword>
<dbReference type="VEuPathDB" id="CryptoDB:Vbra_4021"/>
<feature type="compositionally biased region" description="Polar residues" evidence="1">
    <location>
        <begin position="78"/>
        <end position="89"/>
    </location>
</feature>
<proteinExistence type="predicted"/>
<dbReference type="Proteomes" id="UP000041254">
    <property type="component" value="Unassembled WGS sequence"/>
</dbReference>
<dbReference type="AlphaFoldDB" id="A0A0G4EMU2"/>
<evidence type="ECO:0000313" key="2">
    <source>
        <dbReference type="EMBL" id="CEL98134.1"/>
    </source>
</evidence>
<evidence type="ECO:0000256" key="1">
    <source>
        <dbReference type="SAM" id="MobiDB-lite"/>
    </source>
</evidence>
<accession>A0A0G4EMU2</accession>
<feature type="compositionally biased region" description="Basic and acidic residues" evidence="1">
    <location>
        <begin position="151"/>
        <end position="160"/>
    </location>
</feature>
<evidence type="ECO:0000313" key="3">
    <source>
        <dbReference type="Proteomes" id="UP000041254"/>
    </source>
</evidence>
<sequence>MRVPLYREEGGIFHLSEEVPASHECFMFKKVEPSTSWQICPYCVHARAISYSNFSEHVAKMHPGQVAGRRQRERQVPLNHSSTDSSAGQPMSLPGMGWEVDHNGVAEPELFGAYSLQEWGFASEVQMPMLAFGDSLSAPSQLSKGPADGDDAVRPKREASDEAELEADPSVEELCSLFKGFMSPIEQQASSSKQHRTEGRPHPNWESDTTRSRTDSDHECIRVRVTSELRHGSCSVVLLRTYDDSPIELHIRPDGSQSIDELAFTVAMQEGNGVFAVNIQRVDLSGAACEKDPTIESMVKCHPKEQLDYVISFRDLALYHRDALVSTNNVRKRPDKHEWCSYRRSVLGDCIEVGELDVKECRVALACGDTTWRFNKMNAEYLVGNLYGAGAQLYLKPPRSHHGGVVTCLSFDRNCSFQPGGSFQPGVFRVDGCVSWARRSQLTVQSASMKLVFSKNISVSSLEAGTGVLMRNLLGD</sequence>
<reference evidence="2 3" key="1">
    <citation type="submission" date="2014-11" db="EMBL/GenBank/DDBJ databases">
        <authorList>
            <person name="Zhu J."/>
            <person name="Qi W."/>
            <person name="Song R."/>
        </authorList>
    </citation>
    <scope>NUCLEOTIDE SEQUENCE [LARGE SCALE GENOMIC DNA]</scope>
</reference>
<organism evidence="2 3">
    <name type="scientific">Vitrella brassicaformis (strain CCMP3155)</name>
    <dbReference type="NCBI Taxonomy" id="1169540"/>
    <lineage>
        <taxon>Eukaryota</taxon>
        <taxon>Sar</taxon>
        <taxon>Alveolata</taxon>
        <taxon>Colpodellida</taxon>
        <taxon>Vitrellaceae</taxon>
        <taxon>Vitrella</taxon>
    </lineage>
</organism>
<dbReference type="EMBL" id="CDMY01000263">
    <property type="protein sequence ID" value="CEL98134.1"/>
    <property type="molecule type" value="Genomic_DNA"/>
</dbReference>